<feature type="compositionally biased region" description="Basic and acidic residues" evidence="1">
    <location>
        <begin position="133"/>
        <end position="160"/>
    </location>
</feature>
<feature type="compositionally biased region" description="Polar residues" evidence="1">
    <location>
        <begin position="305"/>
        <end position="329"/>
    </location>
</feature>
<comment type="caution">
    <text evidence="2">The sequence shown here is derived from an EMBL/GenBank/DDBJ whole genome shotgun (WGS) entry which is preliminary data.</text>
</comment>
<reference evidence="2 3" key="1">
    <citation type="submission" date="2024-05" db="EMBL/GenBank/DDBJ databases">
        <title>Long read based assembly of the Candida bracarensis genome reveals expanded adhesin content.</title>
        <authorList>
            <person name="Marcet-Houben M."/>
            <person name="Ksiezopolska E."/>
            <person name="Gabaldon T."/>
        </authorList>
    </citation>
    <scope>NUCLEOTIDE SEQUENCE [LARGE SCALE GENOMIC DNA]</scope>
    <source>
        <strain evidence="2 3">CBM6</strain>
    </source>
</reference>
<feature type="compositionally biased region" description="Low complexity" evidence="1">
    <location>
        <begin position="251"/>
        <end position="304"/>
    </location>
</feature>
<dbReference type="Pfam" id="PF11214">
    <property type="entry name" value="Med2"/>
    <property type="match status" value="1"/>
</dbReference>
<feature type="region of interest" description="Disordered" evidence="1">
    <location>
        <begin position="250"/>
        <end position="331"/>
    </location>
</feature>
<feature type="region of interest" description="Disordered" evidence="1">
    <location>
        <begin position="101"/>
        <end position="223"/>
    </location>
</feature>
<protein>
    <submittedName>
        <fullName evidence="2">Mediator of RNA polymerase II transcription subunit 2</fullName>
    </submittedName>
</protein>
<dbReference type="PANTHER" id="PTHR14005:SF0">
    <property type="entry name" value="EUKARYOTIC TRANSLATION INITIATION FACTOR 3 SUBUNIT A"/>
    <property type="match status" value="1"/>
</dbReference>
<sequence>MGETYKNKLTSCFDDILKISSEMMMQQQLKNVQLDPYMVNGFSAQHQGALKEKIHLFHGMLDDLENALSKSNYYVESVASMGKENKRAEMERLKKLEEEKKRLREEEEARKKEEEEARRKEEEEAKAAAAAKAEAEARAAKAAADEEEKRKRQEEEEKQKQQQQQQASASASMFDGLDFTTDLSSNNNNTTIKSPMGMAQASMGDDGEKKDSSRGFGGDTQKGLYGDLNTMDLSMFSDLDAGSFDTAGFDNNTGNNNNNNNNNNTSASNDLSNNNKSNNNDNNNTTNNSNSNNGGSNNNDNSNSAFNIPGNNDSGLGQEQLDFDQSNPSAMLGNDINMGDNGEDYLTLNDFNDLNIDWSTTGEGGDLDLNGFNI</sequence>
<gene>
    <name evidence="2" type="ORF">RNJ44_01083</name>
</gene>
<organism evidence="2 3">
    <name type="scientific">Nakaseomyces bracarensis</name>
    <dbReference type="NCBI Taxonomy" id="273131"/>
    <lineage>
        <taxon>Eukaryota</taxon>
        <taxon>Fungi</taxon>
        <taxon>Dikarya</taxon>
        <taxon>Ascomycota</taxon>
        <taxon>Saccharomycotina</taxon>
        <taxon>Saccharomycetes</taxon>
        <taxon>Saccharomycetales</taxon>
        <taxon>Saccharomycetaceae</taxon>
        <taxon>Nakaseomyces</taxon>
    </lineage>
</organism>
<keyword evidence="3" id="KW-1185">Reference proteome</keyword>
<feature type="compositionally biased region" description="Low complexity" evidence="1">
    <location>
        <begin position="180"/>
        <end position="191"/>
    </location>
</feature>
<accession>A0ABR4NQW5</accession>
<feature type="compositionally biased region" description="Basic and acidic residues" evidence="1">
    <location>
        <begin position="101"/>
        <end position="126"/>
    </location>
</feature>
<evidence type="ECO:0000313" key="2">
    <source>
        <dbReference type="EMBL" id="KAL3230634.1"/>
    </source>
</evidence>
<dbReference type="Proteomes" id="UP001623330">
    <property type="component" value="Unassembled WGS sequence"/>
</dbReference>
<proteinExistence type="predicted"/>
<dbReference type="InterPro" id="IPR027512">
    <property type="entry name" value="EIF3A"/>
</dbReference>
<evidence type="ECO:0000256" key="1">
    <source>
        <dbReference type="SAM" id="MobiDB-lite"/>
    </source>
</evidence>
<dbReference type="EMBL" id="JBEVYD010000009">
    <property type="protein sequence ID" value="KAL3230634.1"/>
    <property type="molecule type" value="Genomic_DNA"/>
</dbReference>
<evidence type="ECO:0000313" key="3">
    <source>
        <dbReference type="Proteomes" id="UP001623330"/>
    </source>
</evidence>
<dbReference type="InterPro" id="IPR021017">
    <property type="entry name" value="Mediator_Med2_fun"/>
</dbReference>
<dbReference type="PANTHER" id="PTHR14005">
    <property type="entry name" value="EUKARYOTIC TRANSLATION INITIATION FACTOR 3, THETA SUBUNIT"/>
    <property type="match status" value="1"/>
</dbReference>
<name>A0ABR4NQW5_9SACH</name>